<comment type="similarity">
    <text evidence="1">Belongs to the NAD(P)H dehydrogenase (quinone) family.</text>
</comment>
<dbReference type="EMBL" id="QUZT01000067">
    <property type="protein sequence ID" value="TFY87725.1"/>
    <property type="molecule type" value="Genomic_DNA"/>
</dbReference>
<evidence type="ECO:0000313" key="4">
    <source>
        <dbReference type="EMBL" id="TFY87725.1"/>
    </source>
</evidence>
<proteinExistence type="inferred from homology"/>
<accession>A0A4Z0AM54</accession>
<dbReference type="InterPro" id="IPR003680">
    <property type="entry name" value="Flavodoxin_fold"/>
</dbReference>
<evidence type="ECO:0000256" key="2">
    <source>
        <dbReference type="ARBA" id="ARBA00023002"/>
    </source>
</evidence>
<dbReference type="InterPro" id="IPR029039">
    <property type="entry name" value="Flavoprotein-like_sf"/>
</dbReference>
<dbReference type="PANTHER" id="PTHR10204">
    <property type="entry name" value="NAD P H OXIDOREDUCTASE-RELATED"/>
    <property type="match status" value="1"/>
</dbReference>
<comment type="caution">
    <text evidence="4">The sequence shown here is derived from an EMBL/GenBank/DDBJ whole genome shotgun (WGS) entry which is preliminary data.</text>
</comment>
<evidence type="ECO:0000313" key="5">
    <source>
        <dbReference type="Proteomes" id="UP000297734"/>
    </source>
</evidence>
<organism evidence="4 5">
    <name type="scientific">Pseudomonas nabeulensis</name>
    <dbReference type="NCBI Taxonomy" id="2293833"/>
    <lineage>
        <taxon>Bacteria</taxon>
        <taxon>Pseudomonadati</taxon>
        <taxon>Pseudomonadota</taxon>
        <taxon>Gammaproteobacteria</taxon>
        <taxon>Pseudomonadales</taxon>
        <taxon>Pseudomonadaceae</taxon>
        <taxon>Pseudomonas</taxon>
    </lineage>
</organism>
<dbReference type="Pfam" id="PF02525">
    <property type="entry name" value="Flavodoxin_2"/>
    <property type="match status" value="1"/>
</dbReference>
<dbReference type="RefSeq" id="WP_135310685.1">
    <property type="nucleotide sequence ID" value="NZ_QUZT01000067.1"/>
</dbReference>
<dbReference type="OrthoDB" id="9798454at2"/>
<dbReference type="GO" id="GO:0003955">
    <property type="term" value="F:NAD(P)H dehydrogenase (quinone) activity"/>
    <property type="evidence" value="ECO:0007669"/>
    <property type="project" value="TreeGrafter"/>
</dbReference>
<protein>
    <submittedName>
        <fullName evidence="4">Flavodoxin family protein</fullName>
    </submittedName>
</protein>
<keyword evidence="5" id="KW-1185">Reference proteome</keyword>
<dbReference type="SUPFAM" id="SSF52218">
    <property type="entry name" value="Flavoproteins"/>
    <property type="match status" value="1"/>
</dbReference>
<dbReference type="Proteomes" id="UP000297734">
    <property type="component" value="Unassembled WGS sequence"/>
</dbReference>
<reference evidence="4 5" key="1">
    <citation type="journal article" date="2019" name="Syst. Appl. Microbiol.">
        <title>New species of pathogenic Pseudomonas isolated from citrus in Tunisia: Proposal of Pseudomonas kairouanensis sp. nov. and Pseudomonas nabeulensis sp. nov.</title>
        <authorList>
            <person name="Oueslati M."/>
            <person name="Mulet M."/>
            <person name="Gomila M."/>
            <person name="Berge O."/>
            <person name="Hajlaoui M.R."/>
            <person name="Lalucat J."/>
            <person name="Sadfi-Zouaoui N."/>
            <person name="Garcia-Valdes E."/>
        </authorList>
    </citation>
    <scope>NUCLEOTIDE SEQUENCE [LARGE SCALE GENOMIC DNA]</scope>
    <source>
        <strain evidence="4 5">E10B</strain>
    </source>
</reference>
<dbReference type="PANTHER" id="PTHR10204:SF34">
    <property type="entry name" value="NAD(P)H DEHYDROGENASE [QUINONE] 1 ISOFORM 1"/>
    <property type="match status" value="1"/>
</dbReference>
<evidence type="ECO:0000259" key="3">
    <source>
        <dbReference type="Pfam" id="PF02525"/>
    </source>
</evidence>
<keyword evidence="2" id="KW-0560">Oxidoreductase</keyword>
<dbReference type="AlphaFoldDB" id="A0A4Z0AM54"/>
<dbReference type="InterPro" id="IPR051545">
    <property type="entry name" value="NAD(P)H_dehydrogenase_qn"/>
</dbReference>
<dbReference type="GO" id="GO:0005829">
    <property type="term" value="C:cytosol"/>
    <property type="evidence" value="ECO:0007669"/>
    <property type="project" value="TreeGrafter"/>
</dbReference>
<name>A0A4Z0AM54_9PSED</name>
<sequence>MHVLIVLAHPEKQSFNAHLAEKTRQTLLDLGHEATLINLYGEDFDPREADWHYSARKDVDKFDAMQEQRHHWHMKKLPSTVERHISLLSRADAVVIHFPFWWFGAPAILKGWLDRVLVYGGLYKSDMRHEDGSMRGKKALLVSTAGASMQACAPNGRDGDMRLMLWPLMYSLHYVGFDVLEPHLIYGVRGGLVADDEKRQRDQLTQQSLEYQAKLARWTDWPSVPFNRNEDFTDGQALKPDAPVYSPFVRHAEVADTAVQAEISQL</sequence>
<evidence type="ECO:0000256" key="1">
    <source>
        <dbReference type="ARBA" id="ARBA00006252"/>
    </source>
</evidence>
<gene>
    <name evidence="4" type="ORF">DYL61_25855</name>
</gene>
<dbReference type="Gene3D" id="3.40.50.360">
    <property type="match status" value="1"/>
</dbReference>
<feature type="domain" description="Flavodoxin-like fold" evidence="3">
    <location>
        <begin position="1"/>
        <end position="201"/>
    </location>
</feature>